<dbReference type="AlphaFoldDB" id="L9XX59"/>
<name>L9XX59_9EURY</name>
<evidence type="ECO:0000313" key="2">
    <source>
        <dbReference type="Proteomes" id="UP000011531"/>
    </source>
</evidence>
<gene>
    <name evidence="1" type="ORF">C492_00534</name>
</gene>
<evidence type="ECO:0000313" key="1">
    <source>
        <dbReference type="EMBL" id="ELY66365.1"/>
    </source>
</evidence>
<dbReference type="Proteomes" id="UP000011531">
    <property type="component" value="Unassembled WGS sequence"/>
</dbReference>
<proteinExistence type="predicted"/>
<dbReference type="RefSeq" id="WP_008419496.1">
    <property type="nucleotide sequence ID" value="NZ_AOIA01000017.1"/>
</dbReference>
<sequence length="71" mass="8006">MGTQNTSAEASTRNLGEEILSRLSRSTWAKQFLIEAVVDETGCDHETVLEVFNDLENRGRIYTFNGVVKRT</sequence>
<dbReference type="EMBL" id="AOIA01000017">
    <property type="protein sequence ID" value="ELY66365.1"/>
    <property type="molecule type" value="Genomic_DNA"/>
</dbReference>
<keyword evidence="2" id="KW-1185">Reference proteome</keyword>
<organism evidence="1 2">
    <name type="scientific">Natronococcus jeotgali DSM 18795</name>
    <dbReference type="NCBI Taxonomy" id="1227498"/>
    <lineage>
        <taxon>Archaea</taxon>
        <taxon>Methanobacteriati</taxon>
        <taxon>Methanobacteriota</taxon>
        <taxon>Stenosarchaea group</taxon>
        <taxon>Halobacteria</taxon>
        <taxon>Halobacteriales</taxon>
        <taxon>Natrialbaceae</taxon>
        <taxon>Natronococcus</taxon>
    </lineage>
</organism>
<dbReference type="STRING" id="1227498.C492_00534"/>
<protein>
    <submittedName>
        <fullName evidence="1">Uncharacterized protein</fullName>
    </submittedName>
</protein>
<comment type="caution">
    <text evidence="1">The sequence shown here is derived from an EMBL/GenBank/DDBJ whole genome shotgun (WGS) entry which is preliminary data.</text>
</comment>
<reference evidence="1 2" key="1">
    <citation type="journal article" date="2014" name="PLoS Genet.">
        <title>Phylogenetically driven sequencing of extremely halophilic archaea reveals strategies for static and dynamic osmo-response.</title>
        <authorList>
            <person name="Becker E.A."/>
            <person name="Seitzer P.M."/>
            <person name="Tritt A."/>
            <person name="Larsen D."/>
            <person name="Krusor M."/>
            <person name="Yao A.I."/>
            <person name="Wu D."/>
            <person name="Madern D."/>
            <person name="Eisen J.A."/>
            <person name="Darling A.E."/>
            <person name="Facciotti M.T."/>
        </authorList>
    </citation>
    <scope>NUCLEOTIDE SEQUENCE [LARGE SCALE GENOMIC DNA]</scope>
    <source>
        <strain evidence="1 2">DSM 18795</strain>
    </source>
</reference>
<accession>L9XX59</accession>